<organism evidence="1 2">
    <name type="scientific">Onchocerca volvulus</name>
    <dbReference type="NCBI Taxonomy" id="6282"/>
    <lineage>
        <taxon>Eukaryota</taxon>
        <taxon>Metazoa</taxon>
        <taxon>Ecdysozoa</taxon>
        <taxon>Nematoda</taxon>
        <taxon>Chromadorea</taxon>
        <taxon>Rhabditida</taxon>
        <taxon>Spirurina</taxon>
        <taxon>Spiruromorpha</taxon>
        <taxon>Filarioidea</taxon>
        <taxon>Onchocercidae</taxon>
        <taxon>Onchocerca</taxon>
    </lineage>
</organism>
<reference evidence="1" key="2">
    <citation type="submission" date="2022-06" db="UniProtKB">
        <authorList>
            <consortium name="EnsemblMetazoa"/>
        </authorList>
    </citation>
    <scope>IDENTIFICATION</scope>
</reference>
<dbReference type="EMBL" id="CMVM020000345">
    <property type="status" value="NOT_ANNOTATED_CDS"/>
    <property type="molecule type" value="Genomic_DNA"/>
</dbReference>
<reference evidence="2" key="1">
    <citation type="submission" date="2013-10" db="EMBL/GenBank/DDBJ databases">
        <title>Genome sequencing of Onchocerca volvulus.</title>
        <authorList>
            <person name="Cotton J."/>
            <person name="Tsai J."/>
            <person name="Stanley E."/>
            <person name="Tracey A."/>
            <person name="Holroyd N."/>
            <person name="Lustigman S."/>
            <person name="Berriman M."/>
        </authorList>
    </citation>
    <scope>NUCLEOTIDE SEQUENCE</scope>
</reference>
<name>A0A8R1XL45_ONCVO</name>
<sequence>MWHAQNNFQQYIYRSSKNLDLDLYSDYLDRIISTNRFVIDKAFSGARSQLNSEFLYRSSSTQQRQFECTNKATPTVLQRHRTIQQ</sequence>
<accession>A0A8R1XL45</accession>
<evidence type="ECO:0000313" key="1">
    <source>
        <dbReference type="EnsemblMetazoa" id="OVOC10643.1"/>
    </source>
</evidence>
<dbReference type="AlphaFoldDB" id="A0A8R1XL45"/>
<keyword evidence="2" id="KW-1185">Reference proteome</keyword>
<dbReference type="Proteomes" id="UP000024404">
    <property type="component" value="Unassembled WGS sequence"/>
</dbReference>
<dbReference type="EnsemblMetazoa" id="OVOC10643.1">
    <property type="protein sequence ID" value="OVOC10643.1"/>
    <property type="gene ID" value="WBGene00247452"/>
</dbReference>
<proteinExistence type="predicted"/>
<protein>
    <submittedName>
        <fullName evidence="1">Uncharacterized protein</fullName>
    </submittedName>
</protein>
<evidence type="ECO:0000313" key="2">
    <source>
        <dbReference type="Proteomes" id="UP000024404"/>
    </source>
</evidence>